<dbReference type="InterPro" id="IPR011333">
    <property type="entry name" value="SKP1/BTB/POZ_sf"/>
</dbReference>
<dbReference type="STRING" id="1287681.M7T7T5"/>
<accession>M7T7T5</accession>
<sequence length="245" mass="28516">MISIQDHFKVLLDSGEESDVVVECGKQTWNLHRCILRRSPWFERALNGCSRASAIQRTPDRITLHEFPPDVIHFLLEYIYTGKLDCGEMRPEPKQTMLCFDLFYIGDFFLIPEIKWEGLIRFSQGLERVTRQLSIVTQGGFTYYQGLEGCISIIRAMFTSETPARDECLPLLMDFLHRERHMLFRNPDFAALFDEIPTFACAMLKAISRAIILSSAYYEWEERFDKCPSFVAVVLRSMISNNKIF</sequence>
<dbReference type="PANTHER" id="PTHR47843">
    <property type="entry name" value="BTB DOMAIN-CONTAINING PROTEIN-RELATED"/>
    <property type="match status" value="1"/>
</dbReference>
<dbReference type="Pfam" id="PF00651">
    <property type="entry name" value="BTB"/>
    <property type="match status" value="1"/>
</dbReference>
<dbReference type="PANTHER" id="PTHR47843:SF5">
    <property type="entry name" value="BTB_POZ DOMAIN PROTEIN"/>
    <property type="match status" value="1"/>
</dbReference>
<evidence type="ECO:0000259" key="1">
    <source>
        <dbReference type="PROSITE" id="PS50097"/>
    </source>
</evidence>
<evidence type="ECO:0000313" key="3">
    <source>
        <dbReference type="Proteomes" id="UP000012174"/>
    </source>
</evidence>
<dbReference type="PROSITE" id="PS50097">
    <property type="entry name" value="BTB"/>
    <property type="match status" value="1"/>
</dbReference>
<gene>
    <name evidence="2" type="ORF">UCREL1_7141</name>
</gene>
<dbReference type="SUPFAM" id="SSF54695">
    <property type="entry name" value="POZ domain"/>
    <property type="match status" value="1"/>
</dbReference>
<dbReference type="SMART" id="SM00225">
    <property type="entry name" value="BTB"/>
    <property type="match status" value="1"/>
</dbReference>
<dbReference type="HOGENOM" id="CLU_1133586_0_0_1"/>
<dbReference type="Gene3D" id="3.30.710.10">
    <property type="entry name" value="Potassium Channel Kv1.1, Chain A"/>
    <property type="match status" value="1"/>
</dbReference>
<organism evidence="2 3">
    <name type="scientific">Eutypa lata (strain UCR-EL1)</name>
    <name type="common">Grapevine dieback disease fungus</name>
    <name type="synonym">Eutypa armeniacae</name>
    <dbReference type="NCBI Taxonomy" id="1287681"/>
    <lineage>
        <taxon>Eukaryota</taxon>
        <taxon>Fungi</taxon>
        <taxon>Dikarya</taxon>
        <taxon>Ascomycota</taxon>
        <taxon>Pezizomycotina</taxon>
        <taxon>Sordariomycetes</taxon>
        <taxon>Xylariomycetidae</taxon>
        <taxon>Xylariales</taxon>
        <taxon>Diatrypaceae</taxon>
        <taxon>Eutypa</taxon>
    </lineage>
</organism>
<feature type="domain" description="BTB" evidence="1">
    <location>
        <begin position="18"/>
        <end position="88"/>
    </location>
</feature>
<reference evidence="3" key="1">
    <citation type="journal article" date="2013" name="Genome Announc.">
        <title>Draft genome sequence of the grapevine dieback fungus Eutypa lata UCR-EL1.</title>
        <authorList>
            <person name="Blanco-Ulate B."/>
            <person name="Rolshausen P.E."/>
            <person name="Cantu D."/>
        </authorList>
    </citation>
    <scope>NUCLEOTIDE SEQUENCE [LARGE SCALE GENOMIC DNA]</scope>
    <source>
        <strain evidence="3">UCR-EL1</strain>
    </source>
</reference>
<dbReference type="InterPro" id="IPR000210">
    <property type="entry name" value="BTB/POZ_dom"/>
</dbReference>
<keyword evidence="3" id="KW-1185">Reference proteome</keyword>
<proteinExistence type="predicted"/>
<dbReference type="EMBL" id="KB706768">
    <property type="protein sequence ID" value="EMR65881.1"/>
    <property type="molecule type" value="Genomic_DNA"/>
</dbReference>
<dbReference type="CDD" id="cd18186">
    <property type="entry name" value="BTB_POZ_ZBTB_KLHL-like"/>
    <property type="match status" value="1"/>
</dbReference>
<protein>
    <submittedName>
        <fullName evidence="2">Putative btb poz domain-containing protein</fullName>
    </submittedName>
</protein>
<dbReference type="KEGG" id="ela:UCREL1_7141"/>
<dbReference type="AlphaFoldDB" id="M7T7T5"/>
<evidence type="ECO:0000313" key="2">
    <source>
        <dbReference type="EMBL" id="EMR65881.1"/>
    </source>
</evidence>
<dbReference type="OrthoDB" id="6359816at2759"/>
<dbReference type="Proteomes" id="UP000012174">
    <property type="component" value="Unassembled WGS sequence"/>
</dbReference>
<name>M7T7T5_EUTLA</name>